<organism evidence="2 3">
    <name type="scientific">Ancylostoma ceylanicum</name>
    <dbReference type="NCBI Taxonomy" id="53326"/>
    <lineage>
        <taxon>Eukaryota</taxon>
        <taxon>Metazoa</taxon>
        <taxon>Ecdysozoa</taxon>
        <taxon>Nematoda</taxon>
        <taxon>Chromadorea</taxon>
        <taxon>Rhabditida</taxon>
        <taxon>Rhabditina</taxon>
        <taxon>Rhabditomorpha</taxon>
        <taxon>Strongyloidea</taxon>
        <taxon>Ancylostomatidae</taxon>
        <taxon>Ancylostomatinae</taxon>
        <taxon>Ancylostoma</taxon>
    </lineage>
</organism>
<name>A0A016UEF8_9BILA</name>
<dbReference type="Proteomes" id="UP000024635">
    <property type="component" value="Unassembled WGS sequence"/>
</dbReference>
<dbReference type="EMBL" id="JARK01001380">
    <property type="protein sequence ID" value="EYC13311.1"/>
    <property type="molecule type" value="Genomic_DNA"/>
</dbReference>
<feature type="compositionally biased region" description="Basic and acidic residues" evidence="1">
    <location>
        <begin position="1"/>
        <end position="14"/>
    </location>
</feature>
<protein>
    <submittedName>
        <fullName evidence="2">Uncharacterized protein</fullName>
    </submittedName>
</protein>
<feature type="region of interest" description="Disordered" evidence="1">
    <location>
        <begin position="1"/>
        <end position="38"/>
    </location>
</feature>
<evidence type="ECO:0000313" key="3">
    <source>
        <dbReference type="Proteomes" id="UP000024635"/>
    </source>
</evidence>
<keyword evidence="3" id="KW-1185">Reference proteome</keyword>
<evidence type="ECO:0000256" key="1">
    <source>
        <dbReference type="SAM" id="MobiDB-lite"/>
    </source>
</evidence>
<comment type="caution">
    <text evidence="2">The sequence shown here is derived from an EMBL/GenBank/DDBJ whole genome shotgun (WGS) entry which is preliminary data.</text>
</comment>
<proteinExistence type="predicted"/>
<reference evidence="3" key="1">
    <citation type="journal article" date="2015" name="Nat. Genet.">
        <title>The genome and transcriptome of the zoonotic hookworm Ancylostoma ceylanicum identify infection-specific gene families.</title>
        <authorList>
            <person name="Schwarz E.M."/>
            <person name="Hu Y."/>
            <person name="Antoshechkin I."/>
            <person name="Miller M.M."/>
            <person name="Sternberg P.W."/>
            <person name="Aroian R.V."/>
        </authorList>
    </citation>
    <scope>NUCLEOTIDE SEQUENCE</scope>
    <source>
        <strain evidence="3">HY135</strain>
    </source>
</reference>
<dbReference type="OrthoDB" id="10533381at2759"/>
<evidence type="ECO:0000313" key="2">
    <source>
        <dbReference type="EMBL" id="EYC13311.1"/>
    </source>
</evidence>
<sequence>MSNRRSQEGEEGHGRGASKHCRSRVAPESGSGDNAMQRVHFCGNGATVSEGREKPGEGSNVEIRIENETALVEPSTEKGDANIDKSGTSFLMDGRESIHTPCSVAHNAYVERVEQAGCQGAIG</sequence>
<gene>
    <name evidence="2" type="primary">Acey_s0044.g911</name>
    <name evidence="2" type="ORF">Y032_0044g911</name>
</gene>
<accession>A0A016UEF8</accession>
<dbReference type="AlphaFoldDB" id="A0A016UEF8"/>